<evidence type="ECO:0000256" key="4">
    <source>
        <dbReference type="ARBA" id="ARBA00022825"/>
    </source>
</evidence>
<dbReference type="InterPro" id="IPR045051">
    <property type="entry name" value="SBT"/>
</dbReference>
<feature type="domain" description="PA" evidence="9">
    <location>
        <begin position="391"/>
        <end position="482"/>
    </location>
</feature>
<dbReference type="InterPro" id="IPR010259">
    <property type="entry name" value="S8pro/Inhibitor_I9"/>
</dbReference>
<dbReference type="Pfam" id="PF02225">
    <property type="entry name" value="PA"/>
    <property type="match status" value="1"/>
</dbReference>
<dbReference type="AlphaFoldDB" id="A0AA41VG00"/>
<protein>
    <submittedName>
        <fullName evidence="11">Uncharacterized protein</fullName>
    </submittedName>
</protein>
<dbReference type="PANTHER" id="PTHR10795">
    <property type="entry name" value="PROPROTEIN CONVERTASE SUBTILISIN/KEXIN"/>
    <property type="match status" value="1"/>
</dbReference>
<dbReference type="EMBL" id="JAJJMA010214156">
    <property type="protein sequence ID" value="MCL7040577.1"/>
    <property type="molecule type" value="Genomic_DNA"/>
</dbReference>
<dbReference type="Gene3D" id="3.30.70.80">
    <property type="entry name" value="Peptidase S8 propeptide/proteinase inhibitor I9"/>
    <property type="match status" value="1"/>
</dbReference>
<keyword evidence="4" id="KW-0378">Hydrolase</keyword>
<feature type="signal peptide" evidence="7">
    <location>
        <begin position="1"/>
        <end position="26"/>
    </location>
</feature>
<comment type="caution">
    <text evidence="6">Lacks conserved residue(s) required for the propagation of feature annotation.</text>
</comment>
<feature type="domain" description="Inhibitor I9" evidence="10">
    <location>
        <begin position="30"/>
        <end position="115"/>
    </location>
</feature>
<dbReference type="GO" id="GO:0006508">
    <property type="term" value="P:proteolysis"/>
    <property type="evidence" value="ECO:0007669"/>
    <property type="project" value="UniProtKB-KW"/>
</dbReference>
<dbReference type="InterPro" id="IPR046450">
    <property type="entry name" value="PA_dom_sf"/>
</dbReference>
<evidence type="ECO:0000313" key="11">
    <source>
        <dbReference type="EMBL" id="MCL7040577.1"/>
    </source>
</evidence>
<comment type="caution">
    <text evidence="11">The sequence shown here is derived from an EMBL/GenBank/DDBJ whole genome shotgun (WGS) entry which is preliminary data.</text>
</comment>
<dbReference type="Gene3D" id="3.50.30.30">
    <property type="match status" value="1"/>
</dbReference>
<evidence type="ECO:0000313" key="12">
    <source>
        <dbReference type="Proteomes" id="UP001177140"/>
    </source>
</evidence>
<dbReference type="InterPro" id="IPR000209">
    <property type="entry name" value="Peptidase_S8/S53_dom"/>
</dbReference>
<dbReference type="SUPFAM" id="SSF52743">
    <property type="entry name" value="Subtilisin-like"/>
    <property type="match status" value="1"/>
</dbReference>
<dbReference type="Pfam" id="PF05922">
    <property type="entry name" value="Inhibitor_I9"/>
    <property type="match status" value="1"/>
</dbReference>
<keyword evidence="2" id="KW-0645">Protease</keyword>
<evidence type="ECO:0000259" key="8">
    <source>
        <dbReference type="Pfam" id="PF00082"/>
    </source>
</evidence>
<accession>A0AA41VG00</accession>
<sequence>MRIFEVPLLSLTVMILFCLLLRPTCAVKKSYVVYLGAHSHGPEVTSSDLDRVTDSHYQLLSTVLGSHEKAKESIFYSYTRYINGFAAVLDVQEAEELSKNPYVFSVFENQGRKLQTTRSWNFLGLESDSGAVLTRSVWEMARYGEDTIIANLDTGVWPESESFDDKKMGPIPSRWKGTCQSNTRNGVPCNKKLIGAKYFIKGYAAAVGLLNVKTNIVSARDYEGHGTHTLSTAGGNFVPGVSVSGLGNGTAKGGAPKARVASYKVCWKPITDDGGCYDADILAAFEAAIHDGVDVISASIGKTASDYFRESISVGSFHAVRHGIIVVAAAGNIDTESVAKDESVTNVAPWVLTVGANKMDREFPIRIGLGNRKHLVGQSLYPGPLPIRKFYPLINSTAARAANSTDRDAQLCIAGSLDPMKVKGKILACLRGITNRVEKGKAALQAGAIGMILVNDISSGKETAADNHVLPAAHINYRDGLILFSYINSTKSPDVIMTRPRTQLSGKPAPAMAGFSCKGPNTITPEILK</sequence>
<dbReference type="SUPFAM" id="SSF52025">
    <property type="entry name" value="PA domain"/>
    <property type="match status" value="1"/>
</dbReference>
<dbReference type="CDD" id="cd02120">
    <property type="entry name" value="PA_subtilisin_like"/>
    <property type="match status" value="1"/>
</dbReference>
<keyword evidence="12" id="KW-1185">Reference proteome</keyword>
<evidence type="ECO:0000256" key="6">
    <source>
        <dbReference type="PROSITE-ProRule" id="PRU01240"/>
    </source>
</evidence>
<dbReference type="FunFam" id="3.50.30.30:FF:000005">
    <property type="entry name" value="subtilisin-like protease SBT1.5"/>
    <property type="match status" value="1"/>
</dbReference>
<dbReference type="InterPro" id="IPR037045">
    <property type="entry name" value="S8pro/Inhibitor_I9_sf"/>
</dbReference>
<keyword evidence="5" id="KW-0325">Glycoprotein</keyword>
<gene>
    <name evidence="11" type="ORF">MKW94_008465</name>
</gene>
<dbReference type="InterPro" id="IPR034197">
    <property type="entry name" value="Peptidases_S8_3"/>
</dbReference>
<feature type="non-terminal residue" evidence="11">
    <location>
        <position position="1"/>
    </location>
</feature>
<dbReference type="Proteomes" id="UP001177140">
    <property type="component" value="Unassembled WGS sequence"/>
</dbReference>
<keyword evidence="4" id="KW-0720">Serine protease</keyword>
<dbReference type="Pfam" id="PF00082">
    <property type="entry name" value="Peptidase_S8"/>
    <property type="match status" value="1"/>
</dbReference>
<reference evidence="11" key="1">
    <citation type="submission" date="2022-03" db="EMBL/GenBank/DDBJ databases">
        <title>A functionally conserved STORR gene fusion in Papaver species that diverged 16.8 million years ago.</title>
        <authorList>
            <person name="Catania T."/>
        </authorList>
    </citation>
    <scope>NUCLEOTIDE SEQUENCE</scope>
    <source>
        <strain evidence="11">S-191538</strain>
    </source>
</reference>
<dbReference type="GO" id="GO:0004252">
    <property type="term" value="F:serine-type endopeptidase activity"/>
    <property type="evidence" value="ECO:0007669"/>
    <property type="project" value="InterPro"/>
</dbReference>
<dbReference type="FunFam" id="3.30.70.80:FF:000002">
    <property type="entry name" value="Subtilisin-like protease SBT5.3"/>
    <property type="match status" value="1"/>
</dbReference>
<dbReference type="InterPro" id="IPR036852">
    <property type="entry name" value="Peptidase_S8/S53_dom_sf"/>
</dbReference>
<evidence type="ECO:0000256" key="1">
    <source>
        <dbReference type="ARBA" id="ARBA00011073"/>
    </source>
</evidence>
<evidence type="ECO:0000259" key="9">
    <source>
        <dbReference type="Pfam" id="PF02225"/>
    </source>
</evidence>
<evidence type="ECO:0000256" key="5">
    <source>
        <dbReference type="ARBA" id="ARBA00023180"/>
    </source>
</evidence>
<name>A0AA41VG00_PAPNU</name>
<comment type="similarity">
    <text evidence="1 6">Belongs to the peptidase S8 family.</text>
</comment>
<feature type="chain" id="PRO_5041220127" evidence="7">
    <location>
        <begin position="27"/>
        <end position="529"/>
    </location>
</feature>
<dbReference type="PROSITE" id="PS51892">
    <property type="entry name" value="SUBTILASE"/>
    <property type="match status" value="1"/>
</dbReference>
<dbReference type="InterPro" id="IPR003137">
    <property type="entry name" value="PA_domain"/>
</dbReference>
<dbReference type="CDD" id="cd04852">
    <property type="entry name" value="Peptidases_S8_3"/>
    <property type="match status" value="1"/>
</dbReference>
<organism evidence="11 12">
    <name type="scientific">Papaver nudicaule</name>
    <name type="common">Iceland poppy</name>
    <dbReference type="NCBI Taxonomy" id="74823"/>
    <lineage>
        <taxon>Eukaryota</taxon>
        <taxon>Viridiplantae</taxon>
        <taxon>Streptophyta</taxon>
        <taxon>Embryophyta</taxon>
        <taxon>Tracheophyta</taxon>
        <taxon>Spermatophyta</taxon>
        <taxon>Magnoliopsida</taxon>
        <taxon>Ranunculales</taxon>
        <taxon>Papaveraceae</taxon>
        <taxon>Papaveroideae</taxon>
        <taxon>Papaver</taxon>
    </lineage>
</organism>
<feature type="domain" description="Peptidase S8/S53" evidence="8">
    <location>
        <begin position="144"/>
        <end position="521"/>
    </location>
</feature>
<evidence type="ECO:0000259" key="10">
    <source>
        <dbReference type="Pfam" id="PF05922"/>
    </source>
</evidence>
<evidence type="ECO:0000256" key="2">
    <source>
        <dbReference type="ARBA" id="ARBA00022670"/>
    </source>
</evidence>
<proteinExistence type="inferred from homology"/>
<evidence type="ECO:0000256" key="7">
    <source>
        <dbReference type="SAM" id="SignalP"/>
    </source>
</evidence>
<dbReference type="Gene3D" id="3.40.50.200">
    <property type="entry name" value="Peptidase S8/S53 domain"/>
    <property type="match status" value="1"/>
</dbReference>
<evidence type="ECO:0000256" key="3">
    <source>
        <dbReference type="ARBA" id="ARBA00022729"/>
    </source>
</evidence>
<keyword evidence="3 7" id="KW-0732">Signal</keyword>